<name>A0A849CQI7_PASMD</name>
<sequence>MGKINYFDDIKIGNEIFSLSHLNPKYLEFYGQKVQKTLKLKVLYSDHCFTARVNRSVSDSERVFSIERYNLSKLLPNIIEGLNNDKIQVFQTLARRNFAYVVKTTLNDKDYNIFFEVKKSNNSNPDCDLVIRIESAYVFDNDCKLEYSGKIRFLILCQKIYQGEKIQCRK</sequence>
<evidence type="ECO:0000313" key="2">
    <source>
        <dbReference type="Proteomes" id="UP000540079"/>
    </source>
</evidence>
<gene>
    <name evidence="1" type="ORF">C2800_11490</name>
</gene>
<proteinExistence type="predicted"/>
<dbReference type="EMBL" id="PPVL01000019">
    <property type="protein sequence ID" value="NNI80029.1"/>
    <property type="molecule type" value="Genomic_DNA"/>
</dbReference>
<protein>
    <submittedName>
        <fullName evidence="1">Uncharacterized protein</fullName>
    </submittedName>
</protein>
<evidence type="ECO:0000313" key="1">
    <source>
        <dbReference type="EMBL" id="NNI80029.1"/>
    </source>
</evidence>
<organism evidence="1 2">
    <name type="scientific">Pasteurella multocida</name>
    <dbReference type="NCBI Taxonomy" id="747"/>
    <lineage>
        <taxon>Bacteria</taxon>
        <taxon>Pseudomonadati</taxon>
        <taxon>Pseudomonadota</taxon>
        <taxon>Gammaproteobacteria</taxon>
        <taxon>Pasteurellales</taxon>
        <taxon>Pasteurellaceae</taxon>
        <taxon>Pasteurella</taxon>
    </lineage>
</organism>
<dbReference type="AlphaFoldDB" id="A0A849CQI7"/>
<accession>A0A849CQI7</accession>
<reference evidence="1 2" key="1">
    <citation type="journal article" date="2018" name="Front. Microbiol.">
        <title>Genetic and Phylogenetic Characteristics of Pasteurella multocida Isolates From Different Host Species.</title>
        <authorList>
            <person name="Peng Z."/>
            <person name="Liang W."/>
            <person name="Wang F."/>
            <person name="Xu Z."/>
            <person name="Xie Z."/>
            <person name="Lian Z."/>
            <person name="Hua L."/>
            <person name="Zhou R."/>
            <person name="Chen H."/>
            <person name="Wu B."/>
        </authorList>
    </citation>
    <scope>NUCLEOTIDE SEQUENCE [LARGE SCALE GENOMIC DNA]</scope>
    <source>
        <strain evidence="1 2">HNA06</strain>
    </source>
</reference>
<comment type="caution">
    <text evidence="1">The sequence shown here is derived from an EMBL/GenBank/DDBJ whole genome shotgun (WGS) entry which is preliminary data.</text>
</comment>
<dbReference type="Proteomes" id="UP000540079">
    <property type="component" value="Unassembled WGS sequence"/>
</dbReference>
<dbReference type="RefSeq" id="WP_160421963.1">
    <property type="nucleotide sequence ID" value="NZ_CP077724.1"/>
</dbReference>